<dbReference type="InterPro" id="IPR025962">
    <property type="entry name" value="SdpI/YhfL"/>
</dbReference>
<feature type="transmembrane region" description="Helical" evidence="1">
    <location>
        <begin position="50"/>
        <end position="72"/>
    </location>
</feature>
<dbReference type="AlphaFoldDB" id="A0A3R9YKX1"/>
<feature type="transmembrane region" description="Helical" evidence="1">
    <location>
        <begin position="7"/>
        <end position="26"/>
    </location>
</feature>
<feature type="domain" description="DUF1648" evidence="2">
    <location>
        <begin position="13"/>
        <end position="61"/>
    </location>
</feature>
<proteinExistence type="predicted"/>
<keyword evidence="4" id="KW-1185">Reference proteome</keyword>
<feature type="transmembrane region" description="Helical" evidence="1">
    <location>
        <begin position="166"/>
        <end position="196"/>
    </location>
</feature>
<reference evidence="3 4" key="1">
    <citation type="submission" date="2018-03" db="EMBL/GenBank/DDBJ databases">
        <authorList>
            <person name="Gulvik C.A."/>
        </authorList>
    </citation>
    <scope>NUCLEOTIDE SEQUENCE [LARGE SCALE GENOMIC DNA]</scope>
    <source>
        <strain evidence="3 4">JCM 31581</strain>
    </source>
</reference>
<feature type="transmembrane region" description="Helical" evidence="1">
    <location>
        <begin position="84"/>
        <end position="106"/>
    </location>
</feature>
<dbReference type="PANTHER" id="PTHR37810:SF5">
    <property type="entry name" value="IMMUNITY PROTEIN SDPI"/>
    <property type="match status" value="1"/>
</dbReference>
<dbReference type="OrthoDB" id="9808690at2"/>
<dbReference type="EMBL" id="PXZH01000001">
    <property type="protein sequence ID" value="RST90046.1"/>
    <property type="molecule type" value="Genomic_DNA"/>
</dbReference>
<dbReference type="Pfam" id="PF13630">
    <property type="entry name" value="SdpI"/>
    <property type="match status" value="1"/>
</dbReference>
<dbReference type="PANTHER" id="PTHR37810">
    <property type="entry name" value="IMMUNITY PROTEIN SDPI"/>
    <property type="match status" value="1"/>
</dbReference>
<sequence>MSQYKKSIAITSLVILFPILVGLFLWKRLPETIPTHFNQYNEVDGVSSKMFAVFGMPVILLGFHLFSVFMTLKDPKKSQISPKMFRVVLWIIPVISVMMTSISYGMALGYPINVGFIVKLFLGILFVIIGNYLPKVKQNYTVGIRLPWTLNSSDNWQKTHRFAGKVWVITGLCMILSSFFFVIWSFLILTGVAIILPTLYSYLLYKAELGH</sequence>
<dbReference type="Proteomes" id="UP000277864">
    <property type="component" value="Unassembled WGS sequence"/>
</dbReference>
<dbReference type="InterPro" id="IPR012867">
    <property type="entry name" value="DUF1648"/>
</dbReference>
<feature type="transmembrane region" description="Helical" evidence="1">
    <location>
        <begin position="112"/>
        <end position="133"/>
    </location>
</feature>
<dbReference type="GO" id="GO:0009636">
    <property type="term" value="P:response to toxic substance"/>
    <property type="evidence" value="ECO:0007669"/>
    <property type="project" value="TreeGrafter"/>
</dbReference>
<dbReference type="PIRSF" id="PIRSF038959">
    <property type="entry name" value="SdpI"/>
    <property type="match status" value="1"/>
</dbReference>
<keyword evidence="1" id="KW-1133">Transmembrane helix</keyword>
<evidence type="ECO:0000313" key="4">
    <source>
        <dbReference type="Proteomes" id="UP000277864"/>
    </source>
</evidence>
<gene>
    <name evidence="3" type="ORF">C7P63_02920</name>
</gene>
<evidence type="ECO:0000256" key="1">
    <source>
        <dbReference type="SAM" id="Phobius"/>
    </source>
</evidence>
<dbReference type="InterPro" id="IPR026272">
    <property type="entry name" value="SdpI"/>
</dbReference>
<dbReference type="RefSeq" id="WP_125942661.1">
    <property type="nucleotide sequence ID" value="NZ_PXZH01000001.1"/>
</dbReference>
<keyword evidence="1" id="KW-0472">Membrane</keyword>
<organism evidence="3 4">
    <name type="scientific">Vagococcus humatus</name>
    <dbReference type="NCBI Taxonomy" id="1889241"/>
    <lineage>
        <taxon>Bacteria</taxon>
        <taxon>Bacillati</taxon>
        <taxon>Bacillota</taxon>
        <taxon>Bacilli</taxon>
        <taxon>Lactobacillales</taxon>
        <taxon>Enterococcaceae</taxon>
        <taxon>Vagococcus</taxon>
    </lineage>
</organism>
<name>A0A3R9YKX1_9ENTE</name>
<comment type="caution">
    <text evidence="3">The sequence shown here is derived from an EMBL/GenBank/DDBJ whole genome shotgun (WGS) entry which is preliminary data.</text>
</comment>
<evidence type="ECO:0000259" key="2">
    <source>
        <dbReference type="Pfam" id="PF07853"/>
    </source>
</evidence>
<protein>
    <submittedName>
        <fullName evidence="3">Hemolysin expression modulating protein</fullName>
    </submittedName>
</protein>
<keyword evidence="1" id="KW-0812">Transmembrane</keyword>
<accession>A0A3R9YKX1</accession>
<evidence type="ECO:0000313" key="3">
    <source>
        <dbReference type="EMBL" id="RST90046.1"/>
    </source>
</evidence>
<dbReference type="Pfam" id="PF07853">
    <property type="entry name" value="DUF1648"/>
    <property type="match status" value="1"/>
</dbReference>